<name>A0ABW6A7K4_9BACT</name>
<feature type="compositionally biased region" description="Polar residues" evidence="1">
    <location>
        <begin position="25"/>
        <end position="37"/>
    </location>
</feature>
<dbReference type="InterPro" id="IPR045468">
    <property type="entry name" value="DUF6496"/>
</dbReference>
<evidence type="ECO:0000256" key="1">
    <source>
        <dbReference type="SAM" id="MobiDB-lite"/>
    </source>
</evidence>
<feature type="compositionally biased region" description="Basic residues" evidence="1">
    <location>
        <begin position="56"/>
        <end position="150"/>
    </location>
</feature>
<dbReference type="PRINTS" id="PR00624">
    <property type="entry name" value="HISTONEH5"/>
</dbReference>
<reference evidence="3" key="1">
    <citation type="journal article" date="2019" name="Int. J. Syst. Evol. Microbiol.">
        <title>The Global Catalogue of Microorganisms (GCM) 10K type strain sequencing project: providing services to taxonomists for standard genome sequencing and annotation.</title>
        <authorList>
            <consortium name="The Broad Institute Genomics Platform"/>
            <consortium name="The Broad Institute Genome Sequencing Center for Infectious Disease"/>
            <person name="Wu L."/>
            <person name="Ma J."/>
        </authorList>
    </citation>
    <scope>NUCLEOTIDE SEQUENCE [LARGE SCALE GENOMIC DNA]</scope>
    <source>
        <strain evidence="3">KCTC 23299</strain>
    </source>
</reference>
<sequence>MAKYSKKAQQTVASAMRKMKKGKLTSGQSGKKVTNPKQAVAIGLSEAREKGAKVPAPKKKAAPKKAAKKTATKKSAAKKAAPKKKAAAKKTAAKATPKKATKKAAPKKAVKKTATKKTAVKKAGPKKKAAATKTTKKAAPKKKTARKSTSKRSTQQAVSTDKLIISQPLEINQPPVAVPVDTLLSNEHHEHTVDPNDIPVSEFSKFTAKADPRQNIKVSSKPKGGIKPSGKKPLWN</sequence>
<accession>A0ABW6A7K4</accession>
<comment type="caution">
    <text evidence="2">The sequence shown here is derived from an EMBL/GenBank/DDBJ whole genome shotgun (WGS) entry which is preliminary data.</text>
</comment>
<proteinExistence type="predicted"/>
<dbReference type="RefSeq" id="WP_386101282.1">
    <property type="nucleotide sequence ID" value="NZ_JBHUOZ010000003.1"/>
</dbReference>
<protein>
    <submittedName>
        <fullName evidence="2">DUF6496 domain-containing protein</fullName>
    </submittedName>
</protein>
<gene>
    <name evidence="2" type="ORF">ACFS6H_16270</name>
</gene>
<evidence type="ECO:0000313" key="2">
    <source>
        <dbReference type="EMBL" id="MFD2921283.1"/>
    </source>
</evidence>
<evidence type="ECO:0000313" key="3">
    <source>
        <dbReference type="Proteomes" id="UP001597511"/>
    </source>
</evidence>
<dbReference type="EMBL" id="JBHUOZ010000003">
    <property type="protein sequence ID" value="MFD2921283.1"/>
    <property type="molecule type" value="Genomic_DNA"/>
</dbReference>
<dbReference type="InterPro" id="IPR005819">
    <property type="entry name" value="H1/H5"/>
</dbReference>
<feature type="region of interest" description="Disordered" evidence="1">
    <location>
        <begin position="1"/>
        <end position="161"/>
    </location>
</feature>
<dbReference type="Proteomes" id="UP001597511">
    <property type="component" value="Unassembled WGS sequence"/>
</dbReference>
<organism evidence="2 3">
    <name type="scientific">Terrimonas rubra</name>
    <dbReference type="NCBI Taxonomy" id="1035890"/>
    <lineage>
        <taxon>Bacteria</taxon>
        <taxon>Pseudomonadati</taxon>
        <taxon>Bacteroidota</taxon>
        <taxon>Chitinophagia</taxon>
        <taxon>Chitinophagales</taxon>
        <taxon>Chitinophagaceae</taxon>
        <taxon>Terrimonas</taxon>
    </lineage>
</organism>
<keyword evidence="3" id="KW-1185">Reference proteome</keyword>
<feature type="compositionally biased region" description="Low complexity" evidence="1">
    <location>
        <begin position="216"/>
        <end position="236"/>
    </location>
</feature>
<dbReference type="Pfam" id="PF20106">
    <property type="entry name" value="DUF6496"/>
    <property type="match status" value="1"/>
</dbReference>
<feature type="region of interest" description="Disordered" evidence="1">
    <location>
        <begin position="206"/>
        <end position="236"/>
    </location>
</feature>